<dbReference type="EMBL" id="JAIZAY010000006">
    <property type="protein sequence ID" value="KAJ8040104.1"/>
    <property type="molecule type" value="Genomic_DNA"/>
</dbReference>
<keyword evidence="8 13" id="KW-0378">Hydrolase</keyword>
<dbReference type="GO" id="GO:0046872">
    <property type="term" value="F:metal ion binding"/>
    <property type="evidence" value="ECO:0007669"/>
    <property type="project" value="UniProtKB-UniRule"/>
</dbReference>
<dbReference type="GO" id="GO:0006508">
    <property type="term" value="P:proteolysis"/>
    <property type="evidence" value="ECO:0007669"/>
    <property type="project" value="UniProtKB-KW"/>
</dbReference>
<dbReference type="Proteomes" id="UP001152320">
    <property type="component" value="Chromosome 6"/>
</dbReference>
<evidence type="ECO:0000256" key="10">
    <source>
        <dbReference type="ARBA" id="ARBA00023049"/>
    </source>
</evidence>
<dbReference type="GO" id="GO:0004222">
    <property type="term" value="F:metalloendopeptidase activity"/>
    <property type="evidence" value="ECO:0007669"/>
    <property type="project" value="UniProtKB-UniRule"/>
</dbReference>
<comment type="similarity">
    <text evidence="3 13">Belongs to the TIKI family.</text>
</comment>
<keyword evidence="6 13" id="KW-0479">Metal-binding</keyword>
<keyword evidence="13" id="KW-0879">Wnt signaling pathway</keyword>
<evidence type="ECO:0000256" key="13">
    <source>
        <dbReference type="RuleBase" id="RU369069"/>
    </source>
</evidence>
<name>A0A9Q1C8J4_HOLLE</name>
<evidence type="ECO:0000256" key="7">
    <source>
        <dbReference type="ARBA" id="ARBA00022729"/>
    </source>
</evidence>
<comment type="function">
    <text evidence="13">Metalloprotease that acts as a negative regulator of the Wnt signaling pathway.</text>
</comment>
<evidence type="ECO:0000256" key="1">
    <source>
        <dbReference type="ARBA" id="ARBA00001941"/>
    </source>
</evidence>
<proteinExistence type="inferred from homology"/>
<evidence type="ECO:0000256" key="12">
    <source>
        <dbReference type="ARBA" id="ARBA00023180"/>
    </source>
</evidence>
<dbReference type="GO" id="GO:0005886">
    <property type="term" value="C:plasma membrane"/>
    <property type="evidence" value="ECO:0007669"/>
    <property type="project" value="UniProtKB-SubCell"/>
</dbReference>
<comment type="cofactor">
    <cofactor evidence="13">
        <name>Mn(2+)</name>
        <dbReference type="ChEBI" id="CHEBI:29035"/>
    </cofactor>
    <cofactor evidence="13">
        <name>Co(2+)</name>
        <dbReference type="ChEBI" id="CHEBI:48828"/>
    </cofactor>
    <text evidence="13">Divalent metal cations. Mn(2+) or Co(2+).</text>
</comment>
<dbReference type="EC" id="3.4.-.-" evidence="13"/>
<keyword evidence="11 13" id="KW-0472">Membrane</keyword>
<evidence type="ECO:0000256" key="9">
    <source>
        <dbReference type="ARBA" id="ARBA00022989"/>
    </source>
</evidence>
<gene>
    <name evidence="15" type="ORF">HOLleu_14306</name>
</gene>
<evidence type="ECO:0000256" key="14">
    <source>
        <dbReference type="SAM" id="MobiDB-lite"/>
    </source>
</evidence>
<comment type="cofactor">
    <cofactor evidence="1">
        <name>Co(2+)</name>
        <dbReference type="ChEBI" id="CHEBI:48828"/>
    </cofactor>
</comment>
<evidence type="ECO:0000256" key="2">
    <source>
        <dbReference type="ARBA" id="ARBA00004479"/>
    </source>
</evidence>
<organism evidence="15 16">
    <name type="scientific">Holothuria leucospilota</name>
    <name type="common">Black long sea cucumber</name>
    <name type="synonym">Mertensiothuria leucospilota</name>
    <dbReference type="NCBI Taxonomy" id="206669"/>
    <lineage>
        <taxon>Eukaryota</taxon>
        <taxon>Metazoa</taxon>
        <taxon>Echinodermata</taxon>
        <taxon>Eleutherozoa</taxon>
        <taxon>Echinozoa</taxon>
        <taxon>Holothuroidea</taxon>
        <taxon>Aspidochirotacea</taxon>
        <taxon>Aspidochirotida</taxon>
        <taxon>Holothuriidae</taxon>
        <taxon>Holothuria</taxon>
    </lineage>
</organism>
<dbReference type="InterPro" id="IPR002816">
    <property type="entry name" value="TraB/PrgY/GumN_fam"/>
</dbReference>
<evidence type="ECO:0000256" key="5">
    <source>
        <dbReference type="ARBA" id="ARBA00022692"/>
    </source>
</evidence>
<keyword evidence="13" id="KW-1003">Cell membrane</keyword>
<dbReference type="OrthoDB" id="10040378at2759"/>
<keyword evidence="4 13" id="KW-0645">Protease</keyword>
<comment type="subcellular location">
    <subcellularLocation>
        <location evidence="13">Cell membrane</location>
        <topology evidence="13">Single-pass type I membrane protein</topology>
    </subcellularLocation>
    <subcellularLocation>
        <location evidence="2">Membrane</location>
        <topology evidence="2">Single-pass type I membrane protein</topology>
    </subcellularLocation>
</comment>
<protein>
    <recommendedName>
        <fullName evidence="13">Metalloprotease TIKI homolog</fullName>
        <ecNumber evidence="13">3.4.-.-</ecNumber>
    </recommendedName>
</protein>
<keyword evidence="16" id="KW-1185">Reference proteome</keyword>
<evidence type="ECO:0000313" key="15">
    <source>
        <dbReference type="EMBL" id="KAJ8040104.1"/>
    </source>
</evidence>
<evidence type="ECO:0000256" key="8">
    <source>
        <dbReference type="ARBA" id="ARBA00022801"/>
    </source>
</evidence>
<reference evidence="15" key="1">
    <citation type="submission" date="2021-10" db="EMBL/GenBank/DDBJ databases">
        <title>Tropical sea cucumber genome reveals ecological adaptation and Cuvierian tubules defense mechanism.</title>
        <authorList>
            <person name="Chen T."/>
        </authorList>
    </citation>
    <scope>NUCLEOTIDE SEQUENCE</scope>
    <source>
        <strain evidence="15">Nanhai2018</strain>
        <tissue evidence="15">Muscle</tissue>
    </source>
</reference>
<dbReference type="InterPro" id="IPR040230">
    <property type="entry name" value="TIKI1/2-like"/>
</dbReference>
<dbReference type="GO" id="GO:0016055">
    <property type="term" value="P:Wnt signaling pathway"/>
    <property type="evidence" value="ECO:0007669"/>
    <property type="project" value="UniProtKB-KW"/>
</dbReference>
<feature type="transmembrane region" description="Helical" evidence="13">
    <location>
        <begin position="439"/>
        <end position="458"/>
    </location>
</feature>
<dbReference type="GO" id="GO:0030178">
    <property type="term" value="P:negative regulation of Wnt signaling pathway"/>
    <property type="evidence" value="ECO:0007669"/>
    <property type="project" value="UniProtKB-UniRule"/>
</dbReference>
<keyword evidence="5 13" id="KW-0812">Transmembrane</keyword>
<keyword evidence="12" id="KW-0325">Glycoprotein</keyword>
<keyword evidence="10 13" id="KW-0482">Metalloprotease</keyword>
<dbReference type="Pfam" id="PF01963">
    <property type="entry name" value="TraB_PrgY_gumN"/>
    <property type="match status" value="1"/>
</dbReference>
<dbReference type="PANTHER" id="PTHR31120">
    <property type="entry name" value="METALLOPROTEASE TIKI"/>
    <property type="match status" value="1"/>
</dbReference>
<evidence type="ECO:0000256" key="6">
    <source>
        <dbReference type="ARBA" id="ARBA00022723"/>
    </source>
</evidence>
<evidence type="ECO:0000256" key="3">
    <source>
        <dbReference type="ARBA" id="ARBA00008261"/>
    </source>
</evidence>
<comment type="caution">
    <text evidence="15">The sequence shown here is derived from an EMBL/GenBank/DDBJ whole genome shotgun (WGS) entry which is preliminary data.</text>
</comment>
<evidence type="ECO:0000313" key="16">
    <source>
        <dbReference type="Proteomes" id="UP001152320"/>
    </source>
</evidence>
<evidence type="ECO:0000256" key="11">
    <source>
        <dbReference type="ARBA" id="ARBA00023136"/>
    </source>
</evidence>
<accession>A0A9Q1C8J4</accession>
<feature type="region of interest" description="Disordered" evidence="14">
    <location>
        <begin position="365"/>
        <end position="387"/>
    </location>
</feature>
<keyword evidence="7 13" id="KW-0732">Signal</keyword>
<keyword evidence="9 13" id="KW-1133">Transmembrane helix</keyword>
<dbReference type="CDD" id="cd14789">
    <property type="entry name" value="Tiki"/>
    <property type="match status" value="1"/>
</dbReference>
<dbReference type="PANTHER" id="PTHR31120:SF6">
    <property type="entry name" value="METALLOPROTEASE TIKI HOMOLOG"/>
    <property type="match status" value="1"/>
</dbReference>
<dbReference type="AlphaFoldDB" id="A0A9Q1C8J4"/>
<feature type="compositionally biased region" description="Polar residues" evidence="14">
    <location>
        <begin position="365"/>
        <end position="374"/>
    </location>
</feature>
<evidence type="ECO:0000256" key="4">
    <source>
        <dbReference type="ARBA" id="ARBA00022670"/>
    </source>
</evidence>
<sequence length="463" mass="52943">MRRLGLDIAVFVISFAFQVFSAYIPKVSVVELRQRNHCFPALTNSSKMTNSYLWRIVRDPPVYFFGTIHVPYTRVWDYIPENAKQAFRESDHAFFELDLTDVRTTHTLRRCQMLPRGENLSSVLPERMYKRLKNHLGYVEQMMPTWGVYDEGLFHAIAGNWERKRPVWVMLMVNTLNEADMKSRGIPVLDYYLTLEAKRMDKGVGAVEYVQEQCIPFNGLNVSQVLFLLNRTLWQQEALREGTVQNSFTTDDLIWHYNCGDLNSMIFSLDTAQIPSVLNSTMSQAEIALAQEIDRYFVNELIDKRNQNMASRIKEIVDSNKKESFFFAFGAGHFLGNNSVLDLLRAEGFVIENIPADVDLDSLTSNSISDTGQGPNEHRSTQQQWDTAERNSHFNELWVHIDEVESEKPVYVNEALQRITTTVPCNHNGAVSGLHNHPLGSSTFLLLLLSIVTAMLLAGTRST</sequence>